<dbReference type="PROSITE" id="PS51717">
    <property type="entry name" value="G_VLIG"/>
    <property type="match status" value="1"/>
</dbReference>
<accession>A0A8S1PRN2</accession>
<dbReference type="PANTHER" id="PTHR22796:SF1">
    <property type="entry name" value="VWFA DOMAIN-CONTAINING PROTEIN"/>
    <property type="match status" value="1"/>
</dbReference>
<feature type="region of interest" description="Disordered" evidence="2">
    <location>
        <begin position="1783"/>
        <end position="1822"/>
    </location>
</feature>
<dbReference type="CDD" id="cd00198">
    <property type="entry name" value="vWFA"/>
    <property type="match status" value="1"/>
</dbReference>
<evidence type="ECO:0000313" key="5">
    <source>
        <dbReference type="Proteomes" id="UP000692954"/>
    </source>
</evidence>
<protein>
    <recommendedName>
        <fullName evidence="3">VLIG-type G domain-containing protein</fullName>
    </recommendedName>
</protein>
<reference evidence="4" key="1">
    <citation type="submission" date="2021-01" db="EMBL/GenBank/DDBJ databases">
        <authorList>
            <consortium name="Genoscope - CEA"/>
            <person name="William W."/>
        </authorList>
    </citation>
    <scope>NUCLEOTIDE SEQUENCE</scope>
</reference>
<keyword evidence="1" id="KW-0175">Coiled coil</keyword>
<feature type="coiled-coil region" evidence="1">
    <location>
        <begin position="846"/>
        <end position="873"/>
    </location>
</feature>
<dbReference type="Pfam" id="PF25683">
    <property type="entry name" value="URGCP_GTPase"/>
    <property type="match status" value="1"/>
</dbReference>
<dbReference type="OrthoDB" id="306346at2759"/>
<feature type="coiled-coil region" evidence="1">
    <location>
        <begin position="943"/>
        <end position="970"/>
    </location>
</feature>
<sequence length="2668" mass="319093">MNCQSDTKDVNIQNQIKSIIENIKDEFYFNDEEIENDLKQWLDQLDEPKRDVIIKELQKQFFQESFIKRPYFKRSYITENQPLKQQFQDYKSVYQENIKNKQYDLILQELKNEQYCQTNLIPIEIKKYLNLLERLGENIQFIFQLIELVKERHQYNFLSLLIALINLFFLECDQNLKKEINQLIGILLQNLIYQFQNYEEMVMSYNDQEKSDFIQFIQKVQFKEITVKEGLEQLQKKVNNKSICFLFELFTTKLEFHYDKLIGFMKNLIDVKQICQDDLIQYISLTENFDENLDFLYYSLIFYFWIQLFNSNDVKLIMEQIEQKLSKTQKKQGLLEEGIKRMKNQQSNIIFNFLINKIVYYRNQKDEDFIKKQKEQETQELELIQKYEKLISTNINAEMISNLSQFGNIKRMMFYQFQKDKQFQFNQQIQLSIFLATNNLNNDSEKILNQIIKKTEKLQFNQLTKLDKFEKINLLYFEYVFMNKKKPQIKISRFVHHIEIFNNYPKQLKIKMEDFNIQLISEQEKEKNIQEWLENKSDEKTFKNLLPYYFNIIKRGESAEHLLGLINNKVINNQRNKKFETLNIKSLFQLLYNNSDKELQVMLLKLHSKHYPVPLLYQNPLLENINSNLDFYVLNSNIFYLLSNDFTIINFSLSKKQHQFGKTELINMLFYNNSTEYKIRKFEVCDSSLINNNSVDCQFDFSFNGTRNYLITDVHGKLEDEILKNLLPFFNLWIIQMQTEDEYEENVNKLIELFDKSTLSQTKIVLIIRDSMNKELNKDKINNLQKKDFDFKTYRIPNLLKLDDMAQQIDERQKIKDFILKTIDNQNETVNEGKLKNSFLKICQAFKTKDDEIERAERILQELETELNKNIQNPDGFYSSEAFPLRHLAWQMQKLKKQKQNFYQKKCQFEQEQENKINQIKYGRKTAYNIEQQQKGKQKEQEKVEIEKKIFKTKEELKKIDQEIRQIEEKIKKPQDLEQSKLIKLFSQVFQSNNFYIIYLRFVEQIGKFNQRNIKNLGMQIEQIKKQCGQAKQQQNDQILEKQLKDFEEKFIVQNISIELFWREIINSNSSFSVNPIDIVSKLIKKGEPFEFLSGDDLSIDSNFFHQLREQLLDQKDKILILSVLGPQSSGKSTLLNRIFGCHFLTSVGRCTKGLFLQLLKISNKQQFGEGLFDYILLLDSEGLQNPKQQDPEFDKKISLFILSISDIIIFNVKGEIHASFHKLIEASVYTIEKFFQQNFLKQFAWCFNQNSQINEDEKYKLIKQIETIGVQLKYEESTMDESCLQIDQGQDQQISDDQHPIIKQFDFTKYLEITKDEINILGMAQVPKEWLKYQFQEYNNSNLSQIQEIKYEINESDYSKNALKFGLKIIQQFIGKLKQRYQDSPQILTWDALITKAEENWELVTKLPDLVEFSDLKEQRDYQKIKSIALTKINKVNEKFLNNLAFLNEKSKDVNTLDDYNLIQKEIQDLICIQINQAEEKILSELKDNYASIISSETRKKVEETVKEIYKAQILDRSLLLLQKIHQEKRKFQYRQFPTKISQKIAEILKNQNQLEIQQKNQDKRNESFKEIFEEIVDQSNKEIENIHIEFSKQLFDCFKNYKKDQIYEFNNLDEKTEYFLKKINNQDPNKNKEESNLICQQFSKDFEYCAFNIINKQSKHELQQIFYLDIWKRLDNLPLIDPIIDPWKYLKKEITYNYLEMENIVREIKANLKQELIKIIKEDNKDEQKKQIITNLFKLLQKLPIEFNQLKLQELNSLMMSNFQDLKNQLFQKTESKQFPKLEQKEKTAQSVKIASSSESSKQQRKVQNSEEQQQIQKQKNNVSINQVHQKFNTANQPVFQKNSTLIAFKPEVNYKKTQMIEKPSLIDDLINSVKIKQQGSQDIDDFTLRQFQNIFPKIQIKKTSKIEDNQKKQYLILKENKSIIYNKENKKQFDEFFQHIISSQIAQRNQPQFQNKQVFELMLQIMQENKGWEKLCQKIYDTIQNQKPQQEEQCFKQIIDVNLNESMTKYNCQLIKGMMQKVENIILTTNKQLAFFGVQFSQGLFRKMQSLQLFIIWRFLCYDKLKMYDLEQKELLEKKEKFQIKYENGILQKVQEESKQQAKELAQKLNEIFRRQFFIQNLNNVENIINKNKITSNEVIKELDQLILIDKRHDIISGQNIENTICSYILDQKGIIEKYTQQQILKVKKLIQIEFSEQIHIQECLNKLKNNAIILKDRIQNLYQKQKLQKDEYFYGLDEDQKNVKYTQRQVMQFILGNDVEKIDNQENILQFDNNLQKLIIDKQPQISDGDEISIYLLNDFLEGFISQIDIFYENSKTLETQIDRFEVEDKFEEMKNIMNGCDQLCPMCNRKCDNEDYQDINHIHKCQNGHQLRGMNKVLIGSSPSTYTCEEILDEAEIQIKETRKFETWNKIKQYYRDWSFKDIFQSQTLEQNLLKMRQIWNGGVGQYICKQLQEDLNEEILFKQKHDHPMNMQINSTHYIFILDDSGSMINSWNFLIQSVSDQFKVISKKSDAKISVIIFNKDARIVINCEELKIQEQLKLLQFQNGSDTKFGPPFKLAFDLISSNSEFTSSIILFYTDGIADYPEQEINQFRLMPKWIKNTIYLLACSQNTIQQSLFQIIQFGEQEFAKAKLRDNVHPSDLSFNWSEMISKTYHKYLDKYQA</sequence>
<gene>
    <name evidence="4" type="ORF">PSON_ATCC_30995.1.T0850028</name>
</gene>
<dbReference type="PANTHER" id="PTHR22796">
    <property type="entry name" value="URG4-RELATED"/>
    <property type="match status" value="1"/>
</dbReference>
<feature type="domain" description="VLIG-type G" evidence="3">
    <location>
        <begin position="1116"/>
        <end position="1225"/>
    </location>
</feature>
<comment type="caution">
    <text evidence="4">The sequence shown here is derived from an EMBL/GenBank/DDBJ whole genome shotgun (WGS) entry which is preliminary data.</text>
</comment>
<evidence type="ECO:0000256" key="1">
    <source>
        <dbReference type="SAM" id="Coils"/>
    </source>
</evidence>
<name>A0A8S1PRN2_9CILI</name>
<keyword evidence="5" id="KW-1185">Reference proteome</keyword>
<feature type="compositionally biased region" description="Low complexity" evidence="2">
    <location>
        <begin position="1792"/>
        <end position="1822"/>
    </location>
</feature>
<evidence type="ECO:0000313" key="4">
    <source>
        <dbReference type="EMBL" id="CAD8105644.1"/>
    </source>
</evidence>
<proteinExistence type="predicted"/>
<dbReference type="InterPro" id="IPR030383">
    <property type="entry name" value="G_VLIG_dom"/>
</dbReference>
<evidence type="ECO:0000256" key="2">
    <source>
        <dbReference type="SAM" id="MobiDB-lite"/>
    </source>
</evidence>
<feature type="coiled-coil region" evidence="1">
    <location>
        <begin position="1014"/>
        <end position="1050"/>
    </location>
</feature>
<organism evidence="4 5">
    <name type="scientific">Paramecium sonneborni</name>
    <dbReference type="NCBI Taxonomy" id="65129"/>
    <lineage>
        <taxon>Eukaryota</taxon>
        <taxon>Sar</taxon>
        <taxon>Alveolata</taxon>
        <taxon>Ciliophora</taxon>
        <taxon>Intramacronucleata</taxon>
        <taxon>Oligohymenophorea</taxon>
        <taxon>Peniculida</taxon>
        <taxon>Parameciidae</taxon>
        <taxon>Paramecium</taxon>
    </lineage>
</organism>
<dbReference type="EMBL" id="CAJJDN010000085">
    <property type="protein sequence ID" value="CAD8105644.1"/>
    <property type="molecule type" value="Genomic_DNA"/>
</dbReference>
<dbReference type="GO" id="GO:0005525">
    <property type="term" value="F:GTP binding"/>
    <property type="evidence" value="ECO:0007669"/>
    <property type="project" value="InterPro"/>
</dbReference>
<dbReference type="Proteomes" id="UP000692954">
    <property type="component" value="Unassembled WGS sequence"/>
</dbReference>
<evidence type="ECO:0000259" key="3">
    <source>
        <dbReference type="PROSITE" id="PS51717"/>
    </source>
</evidence>